<evidence type="ECO:0000259" key="2">
    <source>
        <dbReference type="Pfam" id="PF22035"/>
    </source>
</evidence>
<gene>
    <name evidence="3" type="ORF">LHA_0448</name>
</gene>
<dbReference type="AlphaFoldDB" id="A0A0A8UL22"/>
<dbReference type="Pfam" id="PF22035">
    <property type="entry name" value="Lpg0393_VPS9"/>
    <property type="match status" value="1"/>
</dbReference>
<dbReference type="PATRIC" id="fig|449.7.peg.365"/>
<feature type="domain" description="Lpg0393 helical bundle" evidence="1">
    <location>
        <begin position="167"/>
        <end position="243"/>
    </location>
</feature>
<sequence length="289" mass="33278">MPMTERYLNALRQNDYLQALQWIDSLVQHYSVSEGDADTILQLVIFELVQHGLSSTDIAHVELLYVFLDEQLPPFTGKVGYNATVFCNAVMQYMVFEENELLHFYKTDKLLDAKGVKEWMQREHVEFDSAKNANLLMEKYIALNNSASKVKKEAQLIRSKINYILDSQSLIKEYLTKLITLQNSEEFTSVRLGLINSLYSFLMDKTILTDDVVETLVTFVERIQKMEPYPWEKDILRKLVPKKEISLISSLFDQSAGKFQFFVVKVISAMLSTTGDEKTSPQSSNTPKQ</sequence>
<dbReference type="KEGG" id="lha:LHA_0448"/>
<name>A0A0A8UL22_LEGHA</name>
<dbReference type="InterPro" id="IPR041321">
    <property type="entry name" value="Lpg0393_HBD"/>
</dbReference>
<organism evidence="3 4">
    <name type="scientific">Legionella hackeliae</name>
    <dbReference type="NCBI Taxonomy" id="449"/>
    <lineage>
        <taxon>Bacteria</taxon>
        <taxon>Pseudomonadati</taxon>
        <taxon>Pseudomonadota</taxon>
        <taxon>Gammaproteobacteria</taxon>
        <taxon>Legionellales</taxon>
        <taxon>Legionellaceae</taxon>
        <taxon>Legionella</taxon>
    </lineage>
</organism>
<dbReference type="Pfam" id="PF18534">
    <property type="entry name" value="HBD"/>
    <property type="match status" value="1"/>
</dbReference>
<evidence type="ECO:0000259" key="1">
    <source>
        <dbReference type="Pfam" id="PF18534"/>
    </source>
</evidence>
<evidence type="ECO:0000313" key="3">
    <source>
        <dbReference type="EMBL" id="CEK09550.1"/>
    </source>
</evidence>
<dbReference type="EMBL" id="LN681225">
    <property type="protein sequence ID" value="CEK09550.1"/>
    <property type="molecule type" value="Genomic_DNA"/>
</dbReference>
<reference evidence="4" key="1">
    <citation type="submission" date="2014-09" db="EMBL/GenBank/DDBJ databases">
        <authorList>
            <person name="Gomez-Valero L."/>
        </authorList>
    </citation>
    <scope>NUCLEOTIDE SEQUENCE [LARGE SCALE GENOMIC DNA]</scope>
    <source>
        <strain evidence="4">ATCC35250</strain>
    </source>
</reference>
<keyword evidence="4" id="KW-1185">Reference proteome</keyword>
<accession>A0A0A8UL22</accession>
<feature type="domain" description="Lpg0393-like VPS9-like" evidence="2">
    <location>
        <begin position="4"/>
        <end position="146"/>
    </location>
</feature>
<evidence type="ECO:0000313" key="4">
    <source>
        <dbReference type="Proteomes" id="UP000032803"/>
    </source>
</evidence>
<dbReference type="HOGENOM" id="CLU_969081_0_0_6"/>
<dbReference type="Proteomes" id="UP000032803">
    <property type="component" value="Chromosome I"/>
</dbReference>
<proteinExistence type="predicted"/>
<protein>
    <submittedName>
        <fullName evidence="3">Uncharacterized protein</fullName>
    </submittedName>
</protein>
<dbReference type="InterPro" id="IPR054178">
    <property type="entry name" value="Lpg0393-like_VPS9"/>
</dbReference>